<feature type="domain" description="Reverse transcriptase" evidence="2">
    <location>
        <begin position="477"/>
        <end position="736"/>
    </location>
</feature>
<reference evidence="3" key="1">
    <citation type="submission" date="2020-09" db="EMBL/GenBank/DDBJ databases">
        <title>Comparative genome analyses of four rice-infecting Rhizoctonia solani isolates reveal extensive enrichment of homogalacturonan modification genes.</title>
        <authorList>
            <person name="Lee D.-Y."/>
            <person name="Jeon J."/>
            <person name="Kim K.-T."/>
            <person name="Cheong K."/>
            <person name="Song H."/>
            <person name="Choi G."/>
            <person name="Ko J."/>
            <person name="Opiyo S.O."/>
            <person name="Zuo S."/>
            <person name="Madhav S."/>
            <person name="Lee Y.-H."/>
            <person name="Wang G.-L."/>
        </authorList>
    </citation>
    <scope>NUCLEOTIDE SEQUENCE</scope>
    <source>
        <strain evidence="3">AG1-IA B2</strain>
    </source>
</reference>
<dbReference type="InterPro" id="IPR000477">
    <property type="entry name" value="RT_dom"/>
</dbReference>
<dbReference type="Pfam" id="PF00078">
    <property type="entry name" value="RVT_1"/>
    <property type="match status" value="1"/>
</dbReference>
<dbReference type="Gene3D" id="3.60.10.10">
    <property type="entry name" value="Endonuclease/exonuclease/phosphatase"/>
    <property type="match status" value="1"/>
</dbReference>
<sequence>MLNDKSYQAASILMIQDPWWGRIGYDKSIDPKSINIYGTTSSPFWMCFSPPGISGPKGPGVSIYVRRDIPDLHARYSDTLPPHPDVLAIDVIYKGSRTTLVNAYLHGDSERYDESLNHLICHPYPTSHPIIIAGDFNAHHPNWALEGSKWVNNLPNPSARLLDNWASENDFHVLNDLTVPTRNGKKGQADSIIDLTLLNSIAVDAFVDFDWTCEAEGAMGSDHNIISWAIGAHDQTDAATHPKPPPTFTIDPELEEEWTNAFVAHLSNENLPSQPKTPSELDSMAVGILQAMANATEDSMPKKKQGAKSRRSPWWNSECSKALRDLKHPPDNRSRDARRACLRGAIRRARKSHADQVCKAASIGNVFRFTNWYKGKRRAPLPPIRFGGGLVTVPQQKAIALTDKFFPKATSSRVSLEPLGIPQAPERPWHNITKEEIETALASSSNTSSPGAFGTNYRLLKWAFSVRPNPILNLYNGCLTLGYHPSCLRNAVIAVIPKPNRSNMSDPKSYRPISLLETLSKCLEKVVTRRLIFEAGKFDLIPHSQFGGRDMTSCADAGLCLTHDTRTQWALGNHVNFHFEKTGIRARNLPVDPILPTRENRATENRRNSVRPNQLARGRYPQGSPLSPILSSIYSIPLLRAIQDPQALTYAYVDDFSILAFSDSHASNTTILQNIANTANNTLRALGLEFELPKSDLIHFTSRKQQPSNAQITLTHDLGTSVITPKVVVRWLGFYLDQKLNFKEHVRYMANKANAILAGLRMLADTVKGMSMRHARILFIACVRPILTYGSLIWFHGNNQKTMIDPIQKAQNMGIRWLTGAFKTSPTDALHHLASIPPIHIYLQRLNTNAATKLRALPTSGKNILQMTCTETHS</sequence>
<keyword evidence="3" id="KW-0548">Nucleotidyltransferase</keyword>
<accession>A0A8H7IKC3</accession>
<dbReference type="PANTHER" id="PTHR33481:SF1">
    <property type="entry name" value="ENDONUCLEASE_EXONUCLEASE_PHOSPHATASE DOMAIN-CONTAINING PROTEIN-RELATED"/>
    <property type="match status" value="1"/>
</dbReference>
<dbReference type="PROSITE" id="PS50878">
    <property type="entry name" value="RT_POL"/>
    <property type="match status" value="1"/>
</dbReference>
<protein>
    <submittedName>
        <fullName evidence="3">Reverse transcriptase (RNA-dependent DNA polymerase)</fullName>
    </submittedName>
</protein>
<keyword evidence="3" id="KW-0695">RNA-directed DNA polymerase</keyword>
<comment type="caution">
    <text evidence="3">The sequence shown here is derived from an EMBL/GenBank/DDBJ whole genome shotgun (WGS) entry which is preliminary data.</text>
</comment>
<dbReference type="Pfam" id="PF14529">
    <property type="entry name" value="Exo_endo_phos_2"/>
    <property type="match status" value="1"/>
</dbReference>
<evidence type="ECO:0000313" key="4">
    <source>
        <dbReference type="Proteomes" id="UP000614334"/>
    </source>
</evidence>
<name>A0A8H7IKC3_9AGAM</name>
<dbReference type="Proteomes" id="UP000614334">
    <property type="component" value="Unassembled WGS sequence"/>
</dbReference>
<dbReference type="InterPro" id="IPR036691">
    <property type="entry name" value="Endo/exonu/phosph_ase_sf"/>
</dbReference>
<evidence type="ECO:0000259" key="2">
    <source>
        <dbReference type="PROSITE" id="PS50878"/>
    </source>
</evidence>
<dbReference type="SUPFAM" id="SSF56219">
    <property type="entry name" value="DNase I-like"/>
    <property type="match status" value="1"/>
</dbReference>
<dbReference type="AlphaFoldDB" id="A0A8H7IKC3"/>
<proteinExistence type="predicted"/>
<evidence type="ECO:0000256" key="1">
    <source>
        <dbReference type="SAM" id="MobiDB-lite"/>
    </source>
</evidence>
<dbReference type="PANTHER" id="PTHR33481">
    <property type="entry name" value="REVERSE TRANSCRIPTASE"/>
    <property type="match status" value="1"/>
</dbReference>
<dbReference type="GO" id="GO:0003964">
    <property type="term" value="F:RNA-directed DNA polymerase activity"/>
    <property type="evidence" value="ECO:0007669"/>
    <property type="project" value="UniProtKB-KW"/>
</dbReference>
<dbReference type="InterPro" id="IPR005135">
    <property type="entry name" value="Endo/exonuclease/phosphatase"/>
</dbReference>
<organism evidence="3 4">
    <name type="scientific">Rhizoctonia solani</name>
    <dbReference type="NCBI Taxonomy" id="456999"/>
    <lineage>
        <taxon>Eukaryota</taxon>
        <taxon>Fungi</taxon>
        <taxon>Dikarya</taxon>
        <taxon>Basidiomycota</taxon>
        <taxon>Agaricomycotina</taxon>
        <taxon>Agaricomycetes</taxon>
        <taxon>Cantharellales</taxon>
        <taxon>Ceratobasidiaceae</taxon>
        <taxon>Rhizoctonia</taxon>
    </lineage>
</organism>
<keyword evidence="3" id="KW-0808">Transferase</keyword>
<feature type="region of interest" description="Disordered" evidence="1">
    <location>
        <begin position="601"/>
        <end position="622"/>
    </location>
</feature>
<dbReference type="EMBL" id="JACYCF010000002">
    <property type="protein sequence ID" value="KAF8759641.1"/>
    <property type="molecule type" value="Genomic_DNA"/>
</dbReference>
<gene>
    <name evidence="3" type="ORF">RHS01_01532</name>
</gene>
<evidence type="ECO:0000313" key="3">
    <source>
        <dbReference type="EMBL" id="KAF8759641.1"/>
    </source>
</evidence>